<accession>A0A0P0GR26</accession>
<feature type="domain" description="DUF6443" evidence="1">
    <location>
        <begin position="30"/>
        <end position="146"/>
    </location>
</feature>
<dbReference type="Proteomes" id="UP000061809">
    <property type="component" value="Chromosome"/>
</dbReference>
<dbReference type="Gene3D" id="2.180.10.10">
    <property type="entry name" value="RHS repeat-associated core"/>
    <property type="match status" value="1"/>
</dbReference>
<reference evidence="2 3" key="1">
    <citation type="journal article" date="2015" name="Science">
        <title>Genetic determinants of in vivo fitness and diet responsiveness in multiple human gut Bacteroides.</title>
        <authorList>
            <person name="Wu M."/>
            <person name="McNulty N.P."/>
            <person name="Rodionov D.A."/>
            <person name="Khoroshkin M.S."/>
            <person name="Griffin N.W."/>
            <person name="Cheng J."/>
            <person name="Latreille P."/>
            <person name="Kerstetter R.A."/>
            <person name="Terrapon N."/>
            <person name="Henrissat B."/>
            <person name="Osterman A.L."/>
            <person name="Gordon J.I."/>
        </authorList>
    </citation>
    <scope>NUCLEOTIDE SEQUENCE [LARGE SCALE GENOMIC DNA]</scope>
    <source>
        <strain evidence="2 3">WH2</strain>
    </source>
</reference>
<dbReference type="Pfam" id="PF20041">
    <property type="entry name" value="DUF6443"/>
    <property type="match status" value="1"/>
</dbReference>
<dbReference type="EMBL" id="CP012801">
    <property type="protein sequence ID" value="ALJ60584.1"/>
    <property type="molecule type" value="Genomic_DNA"/>
</dbReference>
<dbReference type="PANTHER" id="PTHR32305">
    <property type="match status" value="1"/>
</dbReference>
<dbReference type="PATRIC" id="fig|246787.4.peg.3466"/>
<protein>
    <recommendedName>
        <fullName evidence="1">DUF6443 domain-containing protein</fullName>
    </recommendedName>
</protein>
<name>A0A0P0GR26_9BACE</name>
<dbReference type="PANTHER" id="PTHR32305:SF15">
    <property type="entry name" value="PROTEIN RHSA-RELATED"/>
    <property type="match status" value="1"/>
</dbReference>
<dbReference type="KEGG" id="bcel:BcellWH2_03351"/>
<sequence>MKRIYILIVLCILSEWVKGQVSGNQNYIYTQTYITSDKQKSLEQIVYYDGLGRPVETVDKGVTPDSKDLVSLQEYDQFGRDSYSWLPAKSSGNGGYVDVASVKSGARQLSGGDTRPYTMLVYETSPLKRVTEQYGPGQAWEDKPVQTVLKTNFLGSEQNYAGPLSCISFVLLDESLYKNGYAKAGNYFVTQTIDEDDNEIYEFRDLLDRVTLTRSMDGATHHSTYYLYDRANNLRYVLPPLAADAFEGSISWRSDTDSIMRQYAYIYRYDGFNRCIYKKLPGCEPVYYIYDKAGRLILSQDGEQRSKGEWMFTLPDILGRTVLSGICKNSFDYRSKPLEGTVVKATWGSSVSTNMGYTISGLVLSSPVILSADYYDHYDFIGKNSIPSSMGYDSSVSGFGIRYTDGYKGLLTGKVTAQLTGTGISGYLYSAFYYDDRGRIIQSRSTNHLGGLETECFAYNLIGDVLKKKHIHTKGAISQEELYTYDYDHVHRLIKTRHKLGNNAEVVLSDNTYNDLGQLATSRKHGRSDLTTTYTYNVRSWLQSVSTGDLFSQTLYYNESYGGSTGRYNGNISAMSWKATSDGALYGYAFNYDNLSRLTIADFLVNSSKFANYKTSYTYDKHGNIKTLMRYGKTSGSAYGTMDNLTCTYAGNQLYNVSDSGTDPLNSGSFNFKDGNKGSSREYKYDTNGNMQEDYNKKITKIQYNPLNLPIALQFTNGNRTDYLYSSDGMKRRVTYSTAVANVSVPMGEIRPLSSNQVSTTHTVDYCGNVIYEGGNLSKILTEEGYITLSGSTPTYHYYLKDHQGNNRVVTYWNGSKWFVEQVNHYYPFGGVFLEGTALSNQAYKYNGKELDRMHGLDWYDYSARMYDAALGRFTTMDPMAEKYYSTSPYAYVENNPIRHIDINGDSITVLNKNDGEHLALLIQNNEGKWQYFSVNGNNVYFSGKHIGGREFNDLGQGEFGSPQQFLESTYNSKGDKDDKTINDYGFGEGYIIPTTQEQDETIRNTFVDISNNEEYRLNPVNPNQCATVVQRSLNKVGIETRVNRTITNRSTGGDSYQIKFNPYLPSQAFKSIMYNNPQGQYIKRLK</sequence>
<dbReference type="InterPro" id="IPR050708">
    <property type="entry name" value="T6SS_VgrG/RHS"/>
</dbReference>
<dbReference type="InterPro" id="IPR022385">
    <property type="entry name" value="Rhs_assc_core"/>
</dbReference>
<dbReference type="RefSeq" id="WP_029426649.1">
    <property type="nucleotide sequence ID" value="NZ_CP012801.1"/>
</dbReference>
<proteinExistence type="predicted"/>
<evidence type="ECO:0000259" key="1">
    <source>
        <dbReference type="Pfam" id="PF20041"/>
    </source>
</evidence>
<dbReference type="InterPro" id="IPR045619">
    <property type="entry name" value="DUF6443"/>
</dbReference>
<dbReference type="AlphaFoldDB" id="A0A0P0GR26"/>
<gene>
    <name evidence="2" type="ORF">BcellWH2_03351</name>
</gene>
<evidence type="ECO:0000313" key="2">
    <source>
        <dbReference type="EMBL" id="ALJ60584.1"/>
    </source>
</evidence>
<evidence type="ECO:0000313" key="3">
    <source>
        <dbReference type="Proteomes" id="UP000061809"/>
    </source>
</evidence>
<organism evidence="2 3">
    <name type="scientific">Bacteroides cellulosilyticus</name>
    <dbReference type="NCBI Taxonomy" id="246787"/>
    <lineage>
        <taxon>Bacteria</taxon>
        <taxon>Pseudomonadati</taxon>
        <taxon>Bacteroidota</taxon>
        <taxon>Bacteroidia</taxon>
        <taxon>Bacteroidales</taxon>
        <taxon>Bacteroidaceae</taxon>
        <taxon>Bacteroides</taxon>
    </lineage>
</organism>
<dbReference type="NCBIfam" id="TIGR03696">
    <property type="entry name" value="Rhs_assc_core"/>
    <property type="match status" value="1"/>
</dbReference>